<reference evidence="3 4" key="1">
    <citation type="journal article" date="2019" name="Sci. Rep.">
        <title>Orb-weaving spider Araneus ventricosus genome elucidates the spidroin gene catalogue.</title>
        <authorList>
            <person name="Kono N."/>
            <person name="Nakamura H."/>
            <person name="Ohtoshi R."/>
            <person name="Moran D.A.P."/>
            <person name="Shinohara A."/>
            <person name="Yoshida Y."/>
            <person name="Fujiwara M."/>
            <person name="Mori M."/>
            <person name="Tomita M."/>
            <person name="Arakawa K."/>
        </authorList>
    </citation>
    <scope>NUCLEOTIDE SEQUENCE [LARGE SCALE GENOMIC DNA]</scope>
</reference>
<evidence type="ECO:0000313" key="4">
    <source>
        <dbReference type="Proteomes" id="UP000499080"/>
    </source>
</evidence>
<dbReference type="EMBL" id="BGPR01007256">
    <property type="protein sequence ID" value="GBN25547.1"/>
    <property type="molecule type" value="Genomic_DNA"/>
</dbReference>
<feature type="compositionally biased region" description="Polar residues" evidence="1">
    <location>
        <begin position="65"/>
        <end position="74"/>
    </location>
</feature>
<evidence type="ECO:0000256" key="2">
    <source>
        <dbReference type="SAM" id="Phobius"/>
    </source>
</evidence>
<dbReference type="Proteomes" id="UP000499080">
    <property type="component" value="Unassembled WGS sequence"/>
</dbReference>
<feature type="transmembrane region" description="Helical" evidence="2">
    <location>
        <begin position="21"/>
        <end position="39"/>
    </location>
</feature>
<sequence>MKVKISEKYLCLAFYRANLSLANLRFLAVGSSLFILFSAKEDRAQNTFSFKEREDSSRELHFGTLSPSSLNSRGNPLPVETLGNQGLHHTFRE</sequence>
<comment type="caution">
    <text evidence="3">The sequence shown here is derived from an EMBL/GenBank/DDBJ whole genome shotgun (WGS) entry which is preliminary data.</text>
</comment>
<gene>
    <name evidence="3" type="ORF">AVEN_86755_1</name>
</gene>
<accession>A0A4Y2MIH0</accession>
<protein>
    <submittedName>
        <fullName evidence="3">Uncharacterized protein</fullName>
    </submittedName>
</protein>
<keyword evidence="2" id="KW-0812">Transmembrane</keyword>
<evidence type="ECO:0000313" key="3">
    <source>
        <dbReference type="EMBL" id="GBN25547.1"/>
    </source>
</evidence>
<keyword evidence="2" id="KW-1133">Transmembrane helix</keyword>
<keyword evidence="2" id="KW-0472">Membrane</keyword>
<evidence type="ECO:0000256" key="1">
    <source>
        <dbReference type="SAM" id="MobiDB-lite"/>
    </source>
</evidence>
<name>A0A4Y2MIH0_ARAVE</name>
<keyword evidence="4" id="KW-1185">Reference proteome</keyword>
<organism evidence="3 4">
    <name type="scientific">Araneus ventricosus</name>
    <name type="common">Orbweaver spider</name>
    <name type="synonym">Epeira ventricosa</name>
    <dbReference type="NCBI Taxonomy" id="182803"/>
    <lineage>
        <taxon>Eukaryota</taxon>
        <taxon>Metazoa</taxon>
        <taxon>Ecdysozoa</taxon>
        <taxon>Arthropoda</taxon>
        <taxon>Chelicerata</taxon>
        <taxon>Arachnida</taxon>
        <taxon>Araneae</taxon>
        <taxon>Araneomorphae</taxon>
        <taxon>Entelegynae</taxon>
        <taxon>Araneoidea</taxon>
        <taxon>Araneidae</taxon>
        <taxon>Araneus</taxon>
    </lineage>
</organism>
<dbReference type="AlphaFoldDB" id="A0A4Y2MIH0"/>
<proteinExistence type="predicted"/>
<feature type="region of interest" description="Disordered" evidence="1">
    <location>
        <begin position="64"/>
        <end position="93"/>
    </location>
</feature>